<organism evidence="2 3">
    <name type="scientific">Macrococcus equipercicus</name>
    <dbReference type="NCBI Taxonomy" id="69967"/>
    <lineage>
        <taxon>Bacteria</taxon>
        <taxon>Bacillati</taxon>
        <taxon>Bacillota</taxon>
        <taxon>Bacilli</taxon>
        <taxon>Bacillales</taxon>
        <taxon>Staphylococcaceae</taxon>
        <taxon>Macrococcus</taxon>
    </lineage>
</organism>
<evidence type="ECO:0000313" key="2">
    <source>
        <dbReference type="EMBL" id="KAA1039335.1"/>
    </source>
</evidence>
<dbReference type="RefSeq" id="WP_149459229.1">
    <property type="nucleotide sequence ID" value="NZ_SCWC02000004.1"/>
</dbReference>
<feature type="region of interest" description="Disordered" evidence="1">
    <location>
        <begin position="336"/>
        <end position="356"/>
    </location>
</feature>
<proteinExistence type="predicted"/>
<evidence type="ECO:0000313" key="3">
    <source>
        <dbReference type="Proteomes" id="UP000295735"/>
    </source>
</evidence>
<evidence type="ECO:0000256" key="1">
    <source>
        <dbReference type="SAM" id="MobiDB-lite"/>
    </source>
</evidence>
<name>A0ABQ6R893_9STAP</name>
<feature type="compositionally biased region" description="Basic residues" evidence="1">
    <location>
        <begin position="337"/>
        <end position="356"/>
    </location>
</feature>
<evidence type="ECO:0008006" key="4">
    <source>
        <dbReference type="Google" id="ProtNLM"/>
    </source>
</evidence>
<comment type="caution">
    <text evidence="2">The sequence shown here is derived from an EMBL/GenBank/DDBJ whole genome shotgun (WGS) entry which is preliminary data.</text>
</comment>
<gene>
    <name evidence="2" type="ORF">ERX35_007115</name>
</gene>
<sequence length="356" mass="41080">MFDKELDLTAMDIEQIRKFERPLAYYLTKQKNDSLKEICRFFGIKGYSGKNKEALVALINDFVFKDNAAADKMFDDMAVEEYNVLNHLLISDHYAEAFDAELAPHHLIFSGSGYAFMPSDVKEYLRAYVVERSGAEGQDDEVKALVSAVNLYGYFSLDHYAAVLKKYLNIEMTAADLERELAGVATLKDGFVLNPLMSESMFSGQGVDTERTYYMPDTWDEFQQYFAFEYHPETRELTTLLDHLEQYLTTPLRRKDLIDSVIVMMKMMDHPKHLMNIITDLEQEGILASVPQQPTELYLIAAFRTVRNWHLGGHQMLEIAAAEGSRRTAPMRVINKQVKKKSKKRRKNMNVSRFKK</sequence>
<dbReference type="Proteomes" id="UP000295735">
    <property type="component" value="Unassembled WGS sequence"/>
</dbReference>
<protein>
    <recommendedName>
        <fullName evidence="4">Rho termination factor N-terminal domain-containing protein</fullName>
    </recommendedName>
</protein>
<dbReference type="EMBL" id="SCWC02000004">
    <property type="protein sequence ID" value="KAA1039335.1"/>
    <property type="molecule type" value="Genomic_DNA"/>
</dbReference>
<keyword evidence="3" id="KW-1185">Reference proteome</keyword>
<accession>A0ABQ6R893</accession>
<reference evidence="2 3" key="1">
    <citation type="submission" date="2019-09" db="EMBL/GenBank/DDBJ databases">
        <authorList>
            <person name="Mazhar S."/>
            <person name="Altermann E."/>
            <person name="Hill C."/>
            <person name="Mcauliffe O."/>
        </authorList>
    </citation>
    <scope>NUCLEOTIDE SEQUENCE [LARGE SCALE GENOMIC DNA]</scope>
    <source>
        <strain evidence="2 3">ATCC 51831</strain>
    </source>
</reference>